<accession>A0A151S7T6</accession>
<dbReference type="Gramene" id="C.cajan_28585.t">
    <property type="protein sequence ID" value="C.cajan_28585.t.cds1"/>
    <property type="gene ID" value="C.cajan_28585"/>
</dbReference>
<organism evidence="1 2">
    <name type="scientific">Cajanus cajan</name>
    <name type="common">Pigeon pea</name>
    <name type="synonym">Cajanus indicus</name>
    <dbReference type="NCBI Taxonomy" id="3821"/>
    <lineage>
        <taxon>Eukaryota</taxon>
        <taxon>Viridiplantae</taxon>
        <taxon>Streptophyta</taxon>
        <taxon>Embryophyta</taxon>
        <taxon>Tracheophyta</taxon>
        <taxon>Spermatophyta</taxon>
        <taxon>Magnoliopsida</taxon>
        <taxon>eudicotyledons</taxon>
        <taxon>Gunneridae</taxon>
        <taxon>Pentapetalae</taxon>
        <taxon>rosids</taxon>
        <taxon>fabids</taxon>
        <taxon>Fabales</taxon>
        <taxon>Fabaceae</taxon>
        <taxon>Papilionoideae</taxon>
        <taxon>50 kb inversion clade</taxon>
        <taxon>NPAAA clade</taxon>
        <taxon>indigoferoid/millettioid clade</taxon>
        <taxon>Phaseoleae</taxon>
        <taxon>Cajanus</taxon>
    </lineage>
</organism>
<dbReference type="Gene3D" id="2.40.70.10">
    <property type="entry name" value="Acid Proteases"/>
    <property type="match status" value="1"/>
</dbReference>
<evidence type="ECO:0000313" key="2">
    <source>
        <dbReference type="Proteomes" id="UP000075243"/>
    </source>
</evidence>
<dbReference type="PANTHER" id="PTHR33240">
    <property type="entry name" value="OS08G0508500 PROTEIN"/>
    <property type="match status" value="1"/>
</dbReference>
<dbReference type="STRING" id="3821.A0A151S7T6"/>
<proteinExistence type="predicted"/>
<dbReference type="InterPro" id="IPR021109">
    <property type="entry name" value="Peptidase_aspartic_dom_sf"/>
</dbReference>
<dbReference type="AlphaFoldDB" id="A0A151S7T6"/>
<dbReference type="PANTHER" id="PTHR33240:SF15">
    <property type="entry name" value="GAG-PRO-LIKE PROTEIN"/>
    <property type="match status" value="1"/>
</dbReference>
<protein>
    <submittedName>
        <fullName evidence="1">Uncharacterized protein</fullName>
    </submittedName>
</protein>
<dbReference type="Proteomes" id="UP000075243">
    <property type="component" value="Unassembled WGS sequence"/>
</dbReference>
<evidence type="ECO:0000313" key="1">
    <source>
        <dbReference type="EMBL" id="KYP50876.1"/>
    </source>
</evidence>
<reference evidence="1" key="1">
    <citation type="journal article" date="2012" name="Nat. Biotechnol.">
        <title>Draft genome sequence of pigeonpea (Cajanus cajan), an orphan legume crop of resource-poor farmers.</title>
        <authorList>
            <person name="Varshney R.K."/>
            <person name="Chen W."/>
            <person name="Li Y."/>
            <person name="Bharti A.K."/>
            <person name="Saxena R.K."/>
            <person name="Schlueter J.A."/>
            <person name="Donoghue M.T."/>
            <person name="Azam S."/>
            <person name="Fan G."/>
            <person name="Whaley A.M."/>
            <person name="Farmer A.D."/>
            <person name="Sheridan J."/>
            <person name="Iwata A."/>
            <person name="Tuteja R."/>
            <person name="Penmetsa R.V."/>
            <person name="Wu W."/>
            <person name="Upadhyaya H.D."/>
            <person name="Yang S.P."/>
            <person name="Shah T."/>
            <person name="Saxena K.B."/>
            <person name="Michael T."/>
            <person name="McCombie W.R."/>
            <person name="Yang B."/>
            <person name="Zhang G."/>
            <person name="Yang H."/>
            <person name="Wang J."/>
            <person name="Spillane C."/>
            <person name="Cook D.R."/>
            <person name="May G.D."/>
            <person name="Xu X."/>
            <person name="Jackson S.A."/>
        </authorList>
    </citation>
    <scope>NUCLEOTIDE SEQUENCE [LARGE SCALE GENOMIC DNA]</scope>
</reference>
<keyword evidence="2" id="KW-1185">Reference proteome</keyword>
<sequence>MCSSNMIVRAFDRSRREVVGDITFPIQIGPTTFNIEFQVMDITLAYSCLLGRPWIHQAKAVPSTLHQKVKFVVDGKLKKICLTASH</sequence>
<dbReference type="EMBL" id="KQ483447">
    <property type="protein sequence ID" value="KYP50876.1"/>
    <property type="molecule type" value="Genomic_DNA"/>
</dbReference>
<name>A0A151S7T6_CAJCA</name>
<gene>
    <name evidence="1" type="ORF">KK1_027341</name>
</gene>